<evidence type="ECO:0000313" key="1">
    <source>
        <dbReference type="EMBL" id="KAI4304410.1"/>
    </source>
</evidence>
<accession>A0ACB9L4D1</accession>
<name>A0ACB9L4D1_9MYRT</name>
<sequence>MASNFIRRLVVVLVMVACVWSSCIVARELRVLTSMKARHEEWMNLHERRYDNETEKARRFQIFKENVEFIESFNKAGDKPYQLGVNRFADMTLEEFRATHTGYVRPSDIPRAMGNESFAKKYSEDVPDSVDWISAGAVTPVKYQGQQCGSCWAFSAVAAVEGLTKIRTGRLISLSEQELIDCDTTNNGCYGGYMDRAFEFISREESFAVRIRGYETVPHNNEGYLRMAVAYQPVSVAIDSNSRALQHYAGGVFTGECGTQLNHGVAIVGYGTTDDGMDYWLVKNSWGTSWGEGGYIRMMRNIEDYRGLCGIAMQASFPVA</sequence>
<dbReference type="Proteomes" id="UP001057402">
    <property type="component" value="Chromosome 12"/>
</dbReference>
<comment type="caution">
    <text evidence="1">The sequence shown here is derived from an EMBL/GenBank/DDBJ whole genome shotgun (WGS) entry which is preliminary data.</text>
</comment>
<keyword evidence="2" id="KW-1185">Reference proteome</keyword>
<dbReference type="EMBL" id="CM042891">
    <property type="protein sequence ID" value="KAI4304410.1"/>
    <property type="molecule type" value="Genomic_DNA"/>
</dbReference>
<gene>
    <name evidence="1" type="ORF">MLD38_039925</name>
</gene>
<protein>
    <submittedName>
        <fullName evidence="1">Uncharacterized protein</fullName>
    </submittedName>
</protein>
<proteinExistence type="predicted"/>
<reference evidence="2" key="1">
    <citation type="journal article" date="2023" name="Front. Plant Sci.">
        <title>Chromosomal-level genome assembly of Melastoma candidum provides insights into trichome evolution.</title>
        <authorList>
            <person name="Zhong Y."/>
            <person name="Wu W."/>
            <person name="Sun C."/>
            <person name="Zou P."/>
            <person name="Liu Y."/>
            <person name="Dai S."/>
            <person name="Zhou R."/>
        </authorList>
    </citation>
    <scope>NUCLEOTIDE SEQUENCE [LARGE SCALE GENOMIC DNA]</scope>
</reference>
<organism evidence="1 2">
    <name type="scientific">Melastoma candidum</name>
    <dbReference type="NCBI Taxonomy" id="119954"/>
    <lineage>
        <taxon>Eukaryota</taxon>
        <taxon>Viridiplantae</taxon>
        <taxon>Streptophyta</taxon>
        <taxon>Embryophyta</taxon>
        <taxon>Tracheophyta</taxon>
        <taxon>Spermatophyta</taxon>
        <taxon>Magnoliopsida</taxon>
        <taxon>eudicotyledons</taxon>
        <taxon>Gunneridae</taxon>
        <taxon>Pentapetalae</taxon>
        <taxon>rosids</taxon>
        <taxon>malvids</taxon>
        <taxon>Myrtales</taxon>
        <taxon>Melastomataceae</taxon>
        <taxon>Melastomatoideae</taxon>
        <taxon>Melastomateae</taxon>
        <taxon>Melastoma</taxon>
    </lineage>
</organism>
<evidence type="ECO:0000313" key="2">
    <source>
        <dbReference type="Proteomes" id="UP001057402"/>
    </source>
</evidence>